<evidence type="ECO:0000313" key="2">
    <source>
        <dbReference type="EMBL" id="EHQ24983.1"/>
    </source>
</evidence>
<accession>H1Y9Z9</accession>
<keyword evidence="1" id="KW-0472">Membrane</keyword>
<dbReference type="eggNOG" id="ENOG502ZV9C">
    <property type="taxonomic scope" value="Bacteria"/>
</dbReference>
<dbReference type="AlphaFoldDB" id="H1Y9Z9"/>
<dbReference type="EMBL" id="CM001403">
    <property type="protein sequence ID" value="EHQ24983.1"/>
    <property type="molecule type" value="Genomic_DNA"/>
</dbReference>
<dbReference type="HOGENOM" id="CLU_211560_0_0_10"/>
<organism evidence="2 3">
    <name type="scientific">Mucilaginibacter paludis DSM 18603</name>
    <dbReference type="NCBI Taxonomy" id="714943"/>
    <lineage>
        <taxon>Bacteria</taxon>
        <taxon>Pseudomonadati</taxon>
        <taxon>Bacteroidota</taxon>
        <taxon>Sphingobacteriia</taxon>
        <taxon>Sphingobacteriales</taxon>
        <taxon>Sphingobacteriaceae</taxon>
        <taxon>Mucilaginibacter</taxon>
    </lineage>
</organism>
<keyword evidence="3" id="KW-1185">Reference proteome</keyword>
<feature type="transmembrane region" description="Helical" evidence="1">
    <location>
        <begin position="12"/>
        <end position="35"/>
    </location>
</feature>
<gene>
    <name evidence="2" type="ORF">Mucpa_0802</name>
</gene>
<evidence type="ECO:0000313" key="3">
    <source>
        <dbReference type="Proteomes" id="UP000002774"/>
    </source>
</evidence>
<name>H1Y9Z9_9SPHI</name>
<evidence type="ECO:0008006" key="4">
    <source>
        <dbReference type="Google" id="ProtNLM"/>
    </source>
</evidence>
<sequence>MKLEEPVRKRIIRNAILSLFIYALPVILMIITFYFTGQRPWVKNQQHKQVNQSTVNR</sequence>
<dbReference type="STRING" id="714943.Mucpa_0802"/>
<protein>
    <recommendedName>
        <fullName evidence="4">Binding-protein-dependent transport systems inner membrane component</fullName>
    </recommendedName>
</protein>
<keyword evidence="1" id="KW-0812">Transmembrane</keyword>
<proteinExistence type="predicted"/>
<keyword evidence="1" id="KW-1133">Transmembrane helix</keyword>
<evidence type="ECO:0000256" key="1">
    <source>
        <dbReference type="SAM" id="Phobius"/>
    </source>
</evidence>
<dbReference type="Proteomes" id="UP000002774">
    <property type="component" value="Chromosome"/>
</dbReference>
<reference evidence="2" key="1">
    <citation type="submission" date="2011-09" db="EMBL/GenBank/DDBJ databases">
        <title>The permanent draft genome of Mucilaginibacter paludis DSM 18603.</title>
        <authorList>
            <consortium name="US DOE Joint Genome Institute (JGI-PGF)"/>
            <person name="Lucas S."/>
            <person name="Han J."/>
            <person name="Lapidus A."/>
            <person name="Bruce D."/>
            <person name="Goodwin L."/>
            <person name="Pitluck S."/>
            <person name="Peters L."/>
            <person name="Kyrpides N."/>
            <person name="Mavromatis K."/>
            <person name="Ivanova N."/>
            <person name="Mikhailova N."/>
            <person name="Held B."/>
            <person name="Detter J.C."/>
            <person name="Tapia R."/>
            <person name="Han C."/>
            <person name="Land M."/>
            <person name="Hauser L."/>
            <person name="Markowitz V."/>
            <person name="Cheng J.-F."/>
            <person name="Hugenholtz P."/>
            <person name="Woyke T."/>
            <person name="Wu D."/>
            <person name="Tindall B."/>
            <person name="Brambilla E."/>
            <person name="Klenk H.-P."/>
            <person name="Eisen J.A."/>
        </authorList>
    </citation>
    <scope>NUCLEOTIDE SEQUENCE [LARGE SCALE GENOMIC DNA]</scope>
    <source>
        <strain evidence="2">DSM 18603</strain>
    </source>
</reference>
<dbReference type="RefSeq" id="WP_008504602.1">
    <property type="nucleotide sequence ID" value="NZ_CM001403.1"/>
</dbReference>